<keyword evidence="6 8" id="KW-0472">Membrane</keyword>
<proteinExistence type="inferred from homology"/>
<dbReference type="Proteomes" id="UP000004668">
    <property type="component" value="Unassembled WGS sequence"/>
</dbReference>
<dbReference type="EMBL" id="ACRE02000001">
    <property type="protein sequence ID" value="EGE37287.1"/>
    <property type="molecule type" value="Genomic_DNA"/>
</dbReference>
<evidence type="ECO:0008006" key="11">
    <source>
        <dbReference type="Google" id="ProtNLM"/>
    </source>
</evidence>
<keyword evidence="4 8" id="KW-0812">Transmembrane</keyword>
<evidence type="ECO:0000256" key="6">
    <source>
        <dbReference type="ARBA" id="ARBA00023136"/>
    </source>
</evidence>
<protein>
    <recommendedName>
        <fullName evidence="11">DUF350 domain-containing protein</fullName>
    </recommendedName>
</protein>
<comment type="caution">
    <text evidence="9">The sequence shown here is derived from an EMBL/GenBank/DDBJ whole genome shotgun (WGS) entry which is preliminary data.</text>
</comment>
<accession>F2UYN3</accession>
<evidence type="ECO:0000256" key="8">
    <source>
        <dbReference type="SAM" id="Phobius"/>
    </source>
</evidence>
<evidence type="ECO:0000313" key="10">
    <source>
        <dbReference type="Proteomes" id="UP000004668"/>
    </source>
</evidence>
<feature type="region of interest" description="Disordered" evidence="7">
    <location>
        <begin position="1"/>
        <end position="41"/>
    </location>
</feature>
<feature type="transmembrane region" description="Helical" evidence="8">
    <location>
        <begin position="108"/>
        <end position="128"/>
    </location>
</feature>
<dbReference type="HOGENOM" id="CLU_1944119_0_0_11"/>
<comment type="similarity">
    <text evidence="2">Belongs to the UPF0719 family.</text>
</comment>
<dbReference type="InterPro" id="IPR007140">
    <property type="entry name" value="DUF350"/>
</dbReference>
<gene>
    <name evidence="9" type="ORF">HMPREF0059_01550</name>
</gene>
<reference evidence="10" key="1">
    <citation type="submission" date="2010-02" db="EMBL/GenBank/DDBJ databases">
        <title>The Genome Sequence of Prevotella oris strain C735.</title>
        <authorList>
            <consortium name="The Broad Institute Genome Sequencing Platform"/>
            <person name="Ward D."/>
            <person name="Feldgarden M."/>
            <person name="Earl A."/>
            <person name="Young S.K."/>
            <person name="Zeng Q."/>
            <person name="Koehrsen M."/>
            <person name="Alvarado L."/>
            <person name="Berlin A."/>
            <person name="Bochicchio J."/>
            <person name="Borenstein D."/>
            <person name="Chapman S.B."/>
            <person name="Chen Z."/>
            <person name="Engels R."/>
            <person name="Freedman E."/>
            <person name="Gellesch M."/>
            <person name="Goldberg J."/>
            <person name="Griggs A."/>
            <person name="Gujja S."/>
            <person name="Heilman E."/>
            <person name="Heiman D."/>
            <person name="Hepburn T."/>
            <person name="Howarth C."/>
            <person name="Jen D."/>
            <person name="Larson L."/>
            <person name="Mehta T."/>
            <person name="Park D."/>
            <person name="Pearson M."/>
            <person name="Roberts A."/>
            <person name="Saif S."/>
            <person name="Shea T."/>
            <person name="Shenoy N."/>
            <person name="Sisk P."/>
            <person name="Stolte C."/>
            <person name="Sykes S."/>
            <person name="Thomson T."/>
            <person name="Walk T."/>
            <person name="White J."/>
            <person name="Yandava C."/>
            <person name="Sibley C.D."/>
            <person name="Field T.R."/>
            <person name="Grinwis M."/>
            <person name="Eshaghurshan C.S."/>
            <person name="Surette M.G."/>
            <person name="Haas B."/>
            <person name="Nusbaum C."/>
            <person name="Birren B."/>
        </authorList>
    </citation>
    <scope>NUCLEOTIDE SEQUENCE [LARGE SCALE GENOMIC DNA]</scope>
    <source>
        <strain evidence="10">C505</strain>
    </source>
</reference>
<evidence type="ECO:0000256" key="4">
    <source>
        <dbReference type="ARBA" id="ARBA00022692"/>
    </source>
</evidence>
<feature type="transmembrane region" description="Helical" evidence="8">
    <location>
        <begin position="67"/>
        <end position="88"/>
    </location>
</feature>
<dbReference type="GO" id="GO:0005886">
    <property type="term" value="C:plasma membrane"/>
    <property type="evidence" value="ECO:0007669"/>
    <property type="project" value="UniProtKB-SubCell"/>
</dbReference>
<evidence type="ECO:0000256" key="3">
    <source>
        <dbReference type="ARBA" id="ARBA00022475"/>
    </source>
</evidence>
<organism evidence="9 10">
    <name type="scientific">Actinomyces viscosus C505</name>
    <dbReference type="NCBI Taxonomy" id="562973"/>
    <lineage>
        <taxon>Bacteria</taxon>
        <taxon>Bacillati</taxon>
        <taxon>Actinomycetota</taxon>
        <taxon>Actinomycetes</taxon>
        <taxon>Actinomycetales</taxon>
        <taxon>Actinomycetaceae</taxon>
        <taxon>Actinomyces</taxon>
    </lineage>
</organism>
<evidence type="ECO:0000256" key="7">
    <source>
        <dbReference type="SAM" id="MobiDB-lite"/>
    </source>
</evidence>
<dbReference type="AlphaFoldDB" id="F2UYN3"/>
<evidence type="ECO:0000256" key="5">
    <source>
        <dbReference type="ARBA" id="ARBA00022989"/>
    </source>
</evidence>
<comment type="subcellular location">
    <subcellularLocation>
        <location evidence="1">Cell membrane</location>
        <topology evidence="1">Multi-pass membrane protein</topology>
    </subcellularLocation>
</comment>
<dbReference type="Pfam" id="PF03994">
    <property type="entry name" value="DUF350"/>
    <property type="match status" value="1"/>
</dbReference>
<evidence type="ECO:0000256" key="1">
    <source>
        <dbReference type="ARBA" id="ARBA00004651"/>
    </source>
</evidence>
<dbReference type="eggNOG" id="ENOG5031XNZ">
    <property type="taxonomic scope" value="Bacteria"/>
</dbReference>
<evidence type="ECO:0000256" key="2">
    <source>
        <dbReference type="ARBA" id="ARBA00005779"/>
    </source>
</evidence>
<name>F2UYN3_ACTVI</name>
<feature type="compositionally biased region" description="Low complexity" evidence="7">
    <location>
        <begin position="11"/>
        <end position="28"/>
    </location>
</feature>
<keyword evidence="5 8" id="KW-1133">Transmembrane helix</keyword>
<sequence>MTMRVSFPQEAASPSGTARSTAAGAAASENDLEPTDSTPSTVIHEGEDMSLITIAHHSSVDLNWQSLLSTIVYAVLGVFLLMVFALLVNRIFRLDLRRELIEDQNIGLGVAFAGTALAIAIIIAATILS</sequence>
<keyword evidence="3" id="KW-1003">Cell membrane</keyword>
<reference evidence="9 10" key="2">
    <citation type="submission" date="2011-10" db="EMBL/GenBank/DDBJ databases">
        <title>The Genome Sequence of Actinomyces viscosus C505.</title>
        <authorList>
            <consortium name="The Broad Institute Genome Sequencing Platform"/>
            <consortium name="The Broad Institute Genome Sequencing Center for Infectious Disease"/>
            <person name="Earl A."/>
            <person name="Ward D."/>
            <person name="Feldgarden M."/>
            <person name="Gevers D."/>
            <person name="Sibley C.D."/>
            <person name="Field T.R."/>
            <person name="Grinwis M."/>
            <person name="Eshaghurshan C.S."/>
            <person name="Surette M.G."/>
            <person name="Young S.K."/>
            <person name="Zeng Q."/>
            <person name="Gargeya S."/>
            <person name="Fitzgerald M."/>
            <person name="Haas B."/>
            <person name="Abouelleil A."/>
            <person name="Alvarado L."/>
            <person name="Arachchi H.M."/>
            <person name="Berlin A."/>
            <person name="Brown A."/>
            <person name="Chapman S.B."/>
            <person name="Chen Z."/>
            <person name="Dunbar C."/>
            <person name="Freedman E."/>
            <person name="Gearin G."/>
            <person name="Goldberg J."/>
            <person name="Griggs A."/>
            <person name="Gujja S."/>
            <person name="Heiman D."/>
            <person name="Howarth C."/>
            <person name="Larson L."/>
            <person name="Lui A."/>
            <person name="MacDonald P.J.P."/>
            <person name="Montmayeur A."/>
            <person name="Murphy C."/>
            <person name="Neiman D."/>
            <person name="Pearson M."/>
            <person name="Priest M."/>
            <person name="Roberts A."/>
            <person name="Saif S."/>
            <person name="Shea T."/>
            <person name="Shenoy N."/>
            <person name="Sisk P."/>
            <person name="Stolte C."/>
            <person name="Sykes S."/>
            <person name="Wortman J."/>
            <person name="Nusbaum C."/>
            <person name="Birren B."/>
        </authorList>
    </citation>
    <scope>NUCLEOTIDE SEQUENCE [LARGE SCALE GENOMIC DNA]</scope>
    <source>
        <strain evidence="9 10">C505</strain>
    </source>
</reference>
<evidence type="ECO:0000313" key="9">
    <source>
        <dbReference type="EMBL" id="EGE37287.1"/>
    </source>
</evidence>